<evidence type="ECO:0000256" key="4">
    <source>
        <dbReference type="ARBA" id="ARBA00022786"/>
    </source>
</evidence>
<feature type="repeat" description="TPR" evidence="7">
    <location>
        <begin position="497"/>
        <end position="530"/>
    </location>
</feature>
<evidence type="ECO:0000256" key="3">
    <source>
        <dbReference type="ARBA" id="ARBA00022776"/>
    </source>
</evidence>
<evidence type="ECO:0000256" key="5">
    <source>
        <dbReference type="ARBA" id="ARBA00022803"/>
    </source>
</evidence>
<dbReference type="InterPro" id="IPR011990">
    <property type="entry name" value="TPR-like_helical_dom_sf"/>
</dbReference>
<keyword evidence="3" id="KW-0498">Mitosis</keyword>
<feature type="region of interest" description="Disordered" evidence="8">
    <location>
        <begin position="157"/>
        <end position="176"/>
    </location>
</feature>
<dbReference type="Pfam" id="PF13432">
    <property type="entry name" value="TPR_16"/>
    <property type="match status" value="1"/>
</dbReference>
<dbReference type="AlphaFoldDB" id="A0AAF0F082"/>
<keyword evidence="10" id="KW-1185">Reference proteome</keyword>
<organism evidence="9 10">
    <name type="scientific">Malassezia japonica</name>
    <dbReference type="NCBI Taxonomy" id="223818"/>
    <lineage>
        <taxon>Eukaryota</taxon>
        <taxon>Fungi</taxon>
        <taxon>Dikarya</taxon>
        <taxon>Basidiomycota</taxon>
        <taxon>Ustilaginomycotina</taxon>
        <taxon>Malasseziomycetes</taxon>
        <taxon>Malasseziales</taxon>
        <taxon>Malasseziaceae</taxon>
        <taxon>Malassezia</taxon>
    </lineage>
</organism>
<dbReference type="PANTHER" id="PTHR12558">
    <property type="entry name" value="CELL DIVISION CYCLE 16,23,27"/>
    <property type="match status" value="1"/>
</dbReference>
<dbReference type="Proteomes" id="UP001217754">
    <property type="component" value="Chromosome 1"/>
</dbReference>
<feature type="repeat" description="TPR" evidence="7">
    <location>
        <begin position="674"/>
        <end position="707"/>
    </location>
</feature>
<dbReference type="Pfam" id="PF13181">
    <property type="entry name" value="TPR_8"/>
    <property type="match status" value="1"/>
</dbReference>
<accession>A0AAF0F082</accession>
<dbReference type="EMBL" id="CP119958">
    <property type="protein sequence ID" value="WFD38042.1"/>
    <property type="molecule type" value="Genomic_DNA"/>
</dbReference>
<dbReference type="SUPFAM" id="SSF48452">
    <property type="entry name" value="TPR-like"/>
    <property type="match status" value="2"/>
</dbReference>
<keyword evidence="1" id="KW-0132">Cell division</keyword>
<feature type="compositionally biased region" description="Polar residues" evidence="8">
    <location>
        <begin position="50"/>
        <end position="64"/>
    </location>
</feature>
<feature type="region of interest" description="Disordered" evidence="8">
    <location>
        <begin position="192"/>
        <end position="230"/>
    </location>
</feature>
<dbReference type="RefSeq" id="XP_060120939.1">
    <property type="nucleotide sequence ID" value="XM_060264956.1"/>
</dbReference>
<feature type="compositionally biased region" description="Basic residues" evidence="8">
    <location>
        <begin position="201"/>
        <end position="211"/>
    </location>
</feature>
<proteinExistence type="predicted"/>
<dbReference type="GO" id="GO:0005680">
    <property type="term" value="C:anaphase-promoting complex"/>
    <property type="evidence" value="ECO:0007669"/>
    <property type="project" value="UniProtKB-ARBA"/>
</dbReference>
<dbReference type="GO" id="GO:0005737">
    <property type="term" value="C:cytoplasm"/>
    <property type="evidence" value="ECO:0007669"/>
    <property type="project" value="TreeGrafter"/>
</dbReference>
<dbReference type="GeneID" id="85224639"/>
<feature type="region of interest" description="Disordered" evidence="8">
    <location>
        <begin position="729"/>
        <end position="767"/>
    </location>
</feature>
<name>A0AAF0F082_9BASI</name>
<dbReference type="PROSITE" id="PS50005">
    <property type="entry name" value="TPR"/>
    <property type="match status" value="2"/>
</dbReference>
<keyword evidence="5 7" id="KW-0802">TPR repeat</keyword>
<gene>
    <name evidence="9" type="primary">cut9</name>
    <name evidence="9" type="ORF">MJAP1_000990</name>
</gene>
<evidence type="ECO:0000256" key="7">
    <source>
        <dbReference type="PROSITE-ProRule" id="PRU00339"/>
    </source>
</evidence>
<feature type="region of interest" description="Disordered" evidence="8">
    <location>
        <begin position="70"/>
        <end position="89"/>
    </location>
</feature>
<dbReference type="GO" id="GO:0051301">
    <property type="term" value="P:cell division"/>
    <property type="evidence" value="ECO:0007669"/>
    <property type="project" value="UniProtKB-KW"/>
</dbReference>
<dbReference type="GO" id="GO:0016567">
    <property type="term" value="P:protein ubiquitination"/>
    <property type="evidence" value="ECO:0007669"/>
    <property type="project" value="TreeGrafter"/>
</dbReference>
<dbReference type="Gene3D" id="1.25.40.10">
    <property type="entry name" value="Tetratricopeptide repeat domain"/>
    <property type="match status" value="2"/>
</dbReference>
<dbReference type="GO" id="GO:0031145">
    <property type="term" value="P:anaphase-promoting complex-dependent catabolic process"/>
    <property type="evidence" value="ECO:0007669"/>
    <property type="project" value="TreeGrafter"/>
</dbReference>
<keyword evidence="4" id="KW-0833">Ubl conjugation pathway</keyword>
<keyword evidence="2" id="KW-0677">Repeat</keyword>
<evidence type="ECO:0000256" key="2">
    <source>
        <dbReference type="ARBA" id="ARBA00022737"/>
    </source>
</evidence>
<dbReference type="SMART" id="SM00028">
    <property type="entry name" value="TPR"/>
    <property type="match status" value="8"/>
</dbReference>
<dbReference type="PANTHER" id="PTHR12558:SF9">
    <property type="entry name" value="CELL DIVISION CYCLE PROTEIN 16 HOMOLOG"/>
    <property type="match status" value="1"/>
</dbReference>
<evidence type="ECO:0000313" key="10">
    <source>
        <dbReference type="Proteomes" id="UP001217754"/>
    </source>
</evidence>
<keyword evidence="6" id="KW-0131">Cell cycle</keyword>
<dbReference type="GO" id="GO:0045842">
    <property type="term" value="P:positive regulation of mitotic metaphase/anaphase transition"/>
    <property type="evidence" value="ECO:0007669"/>
    <property type="project" value="TreeGrafter"/>
</dbReference>
<protein>
    <submittedName>
        <fullName evidence="9">Anaphase-promoting complex subunit Cut9</fullName>
    </submittedName>
</protein>
<evidence type="ECO:0000313" key="9">
    <source>
        <dbReference type="EMBL" id="WFD38042.1"/>
    </source>
</evidence>
<evidence type="ECO:0000256" key="8">
    <source>
        <dbReference type="SAM" id="MobiDB-lite"/>
    </source>
</evidence>
<sequence length="767" mass="84827">MKHLGMMNMDGSMSVVRQDDEASNSGLLELGPMLPMVRHSSDRPLAPRNLSETRAPSEDSNNSVIIHDETPPLQWESSPEKNASESRVSTTETAYNDAYWLAQAYFLTHQYARAEQLLTTPLRCGAVNTEPDNAQGEASSPPAPQTDALHEALEATRAQSILPESIRKSGDGQDSYAETNEDALQVDNMLGIQGAPMARSQGRRVSRRRKREPSSSPECSQDPFHVETRPPPAFMALDEEIQRVVLADERNSERGPCLVNWSTPCRYLAAQCQVRLGKFHEALELTGEDHTRWTGGGKHSVKMPALDGGLKLSSSVCHLRGQIYLRLDEVAKAKESFMLALSLDVKNYDSFTALIDGNLLGADEQWDFMQALEFVAQAGDEAGAADDFEWVRLMYTARLSKQTAAMAQRAAHARQLLLQEHPALRASPDVLLSLAEELYASLRYEDAYLVTSHIFKLDPAYTLSLPIHIACMYYLPRLRPALFLLAHRLTETDPESCEAWYAVGVWYASAARWTEARRYFSKSSLLDPRFAPSWIAFGHSFSMEGESDQAITAYSTAARKFQFSGLPRLFIGMEHLLQGNKNLAMIFLNSSAEELGNDPLCANERGVAAFQSGNIPEALAHFRVAITAAEATQQPASAWVHVHLNLGLTYNRMHRDEEARSCLLRVIECDPSCAAAYIALGMCAQRQGNLAGAIDWYHEGLGIDPRDPIGTELLNMALDARVAEGLPSGLLKKDAEPGEPWDAPSDTEAQVYSYDDTQGSAIMEESR</sequence>
<feature type="region of interest" description="Disordered" evidence="8">
    <location>
        <begin position="38"/>
        <end position="65"/>
    </location>
</feature>
<evidence type="ECO:0000256" key="1">
    <source>
        <dbReference type="ARBA" id="ARBA00022618"/>
    </source>
</evidence>
<feature type="compositionally biased region" description="Polar residues" evidence="8">
    <location>
        <begin position="747"/>
        <end position="760"/>
    </location>
</feature>
<dbReference type="InterPro" id="IPR019734">
    <property type="entry name" value="TPR_rpt"/>
</dbReference>
<evidence type="ECO:0000256" key="6">
    <source>
        <dbReference type="ARBA" id="ARBA00023306"/>
    </source>
</evidence>
<reference evidence="9" key="1">
    <citation type="submission" date="2023-03" db="EMBL/GenBank/DDBJ databases">
        <title>Mating type loci evolution in Malassezia.</title>
        <authorList>
            <person name="Coelho M.A."/>
        </authorList>
    </citation>
    <scope>NUCLEOTIDE SEQUENCE</scope>
    <source>
        <strain evidence="9">CBS 9431</strain>
    </source>
</reference>